<dbReference type="Proteomes" id="UP000284403">
    <property type="component" value="Unassembled WGS sequence"/>
</dbReference>
<evidence type="ECO:0000313" key="3">
    <source>
        <dbReference type="Proteomes" id="UP000284403"/>
    </source>
</evidence>
<keyword evidence="1" id="KW-0472">Membrane</keyword>
<dbReference type="AlphaFoldDB" id="A0A3R7P3L7"/>
<reference evidence="2 3" key="1">
    <citation type="journal article" date="2018" name="BMC Genomics">
        <title>Genomic comparison of Trypanosoma conorhini and Trypanosoma rangeli to Trypanosoma cruzi strains of high and low virulence.</title>
        <authorList>
            <person name="Bradwell K.R."/>
            <person name="Koparde V.N."/>
            <person name="Matveyev A.V."/>
            <person name="Serrano M.G."/>
            <person name="Alves J.M."/>
            <person name="Parikh H."/>
            <person name="Huang B."/>
            <person name="Lee V."/>
            <person name="Espinosa-Alvarez O."/>
            <person name="Ortiz P.A."/>
            <person name="Costa-Martins A.G."/>
            <person name="Teixeira M.M."/>
            <person name="Buck G.A."/>
        </authorList>
    </citation>
    <scope>NUCLEOTIDE SEQUENCE [LARGE SCALE GENOMIC DNA]</scope>
    <source>
        <strain evidence="2 3">025E</strain>
    </source>
</reference>
<dbReference type="RefSeq" id="XP_029227897.1">
    <property type="nucleotide sequence ID" value="XM_029372000.1"/>
</dbReference>
<evidence type="ECO:0000313" key="2">
    <source>
        <dbReference type="EMBL" id="RNF16718.1"/>
    </source>
</evidence>
<evidence type="ECO:0000256" key="1">
    <source>
        <dbReference type="SAM" id="Phobius"/>
    </source>
</evidence>
<keyword evidence="1" id="KW-0812">Transmembrane</keyword>
<sequence>MQATCPFLEDNVLALLIAVFTLVSYLGYLHWWRLVPRLFYPEESKLEKQIAQLREEAERFNTTEQLHIHGRITRNVQLLMKRLALARKHRCVLHCCRNTSQTVNDTHRIAFLQNCYGFLCLNTPTAIGFFISFGFMIPMLCIYGNRPAVVVFSHCFRHCVPSPMKWADKVAMTVLLGPLLWASPSPGVDPDGALEGPSHKCLFLQGSNLSVSSSAMSDVEGRGVAMAAANAGEDELKSLGLVSWFLVCYIAVRLSHRVLSQR</sequence>
<accession>A0A3R7P3L7</accession>
<organism evidence="2 3">
    <name type="scientific">Trypanosoma conorhini</name>
    <dbReference type="NCBI Taxonomy" id="83891"/>
    <lineage>
        <taxon>Eukaryota</taxon>
        <taxon>Discoba</taxon>
        <taxon>Euglenozoa</taxon>
        <taxon>Kinetoplastea</taxon>
        <taxon>Metakinetoplastina</taxon>
        <taxon>Trypanosomatida</taxon>
        <taxon>Trypanosomatidae</taxon>
        <taxon>Trypanosoma</taxon>
    </lineage>
</organism>
<proteinExistence type="predicted"/>
<keyword evidence="3" id="KW-1185">Reference proteome</keyword>
<gene>
    <name evidence="2" type="ORF">Tco025E_05097</name>
</gene>
<dbReference type="OrthoDB" id="244191at2759"/>
<dbReference type="GeneID" id="40318708"/>
<dbReference type="EMBL" id="MKKU01000285">
    <property type="protein sequence ID" value="RNF16718.1"/>
    <property type="molecule type" value="Genomic_DNA"/>
</dbReference>
<name>A0A3R7P3L7_9TRYP</name>
<feature type="transmembrane region" description="Helical" evidence="1">
    <location>
        <begin position="126"/>
        <end position="145"/>
    </location>
</feature>
<feature type="transmembrane region" description="Helical" evidence="1">
    <location>
        <begin position="12"/>
        <end position="31"/>
    </location>
</feature>
<comment type="caution">
    <text evidence="2">The sequence shown here is derived from an EMBL/GenBank/DDBJ whole genome shotgun (WGS) entry which is preliminary data.</text>
</comment>
<keyword evidence="1" id="KW-1133">Transmembrane helix</keyword>
<protein>
    <submittedName>
        <fullName evidence="2">Uncharacterized protein</fullName>
    </submittedName>
</protein>